<keyword evidence="3" id="KW-1185">Reference proteome</keyword>
<dbReference type="Pfam" id="PF13460">
    <property type="entry name" value="NAD_binding_10"/>
    <property type="match status" value="1"/>
</dbReference>
<dbReference type="InterPro" id="IPR036291">
    <property type="entry name" value="NAD(P)-bd_dom_sf"/>
</dbReference>
<organism evidence="2 3">
    <name type="scientific">Dyadobacter helix</name>
    <dbReference type="NCBI Taxonomy" id="2822344"/>
    <lineage>
        <taxon>Bacteria</taxon>
        <taxon>Pseudomonadati</taxon>
        <taxon>Bacteroidota</taxon>
        <taxon>Cytophagia</taxon>
        <taxon>Cytophagales</taxon>
        <taxon>Spirosomataceae</taxon>
        <taxon>Dyadobacter</taxon>
    </lineage>
</organism>
<evidence type="ECO:0000313" key="2">
    <source>
        <dbReference type="EMBL" id="CAG4997773.1"/>
    </source>
</evidence>
<dbReference type="RefSeq" id="WP_215238542.1">
    <property type="nucleotide sequence ID" value="NZ_CAJRAF010000002.1"/>
</dbReference>
<dbReference type="EMBL" id="CAJRAF010000002">
    <property type="protein sequence ID" value="CAG4997773.1"/>
    <property type="molecule type" value="Genomic_DNA"/>
</dbReference>
<dbReference type="CDD" id="cd05244">
    <property type="entry name" value="BVR-B_like_SDR_a"/>
    <property type="match status" value="1"/>
</dbReference>
<dbReference type="GO" id="GO:0016646">
    <property type="term" value="F:oxidoreductase activity, acting on the CH-NH group of donors, NAD or NADP as acceptor"/>
    <property type="evidence" value="ECO:0007669"/>
    <property type="project" value="TreeGrafter"/>
</dbReference>
<dbReference type="AlphaFoldDB" id="A0A916NBT9"/>
<gene>
    <name evidence="2" type="ORF">DYBT9275_01848</name>
</gene>
<evidence type="ECO:0000259" key="1">
    <source>
        <dbReference type="Pfam" id="PF13460"/>
    </source>
</evidence>
<comment type="caution">
    <text evidence="2">The sequence shown here is derived from an EMBL/GenBank/DDBJ whole genome shotgun (WGS) entry which is preliminary data.</text>
</comment>
<dbReference type="PANTHER" id="PTHR43355">
    <property type="entry name" value="FLAVIN REDUCTASE (NADPH)"/>
    <property type="match status" value="1"/>
</dbReference>
<accession>A0A916NBT9</accession>
<evidence type="ECO:0000313" key="3">
    <source>
        <dbReference type="Proteomes" id="UP000680038"/>
    </source>
</evidence>
<sequence length="216" mass="23049">MKVALIGATGFVGGSVLTELTSRGHEVTAIARDITTIPANPLITPKTGNALDPEQVASLVAGHDAVISAYNGGWANPNIYADHLNGSIAIQSGVKAAGVKRFITLGGAGSLEIAPGLQLIDTPEFPAEYKPGASAAREYLNIIKQEDELDWTFLSPSIEMHPGLPHQRTGQYRTGLDNPVFDEKGRSTISVEDLAVAIVDELEKPQFIKKRFTVAY</sequence>
<protein>
    <recommendedName>
        <fullName evidence="1">NAD(P)-binding domain-containing protein</fullName>
    </recommendedName>
</protein>
<feature type="domain" description="NAD(P)-binding" evidence="1">
    <location>
        <begin position="7"/>
        <end position="205"/>
    </location>
</feature>
<dbReference type="PANTHER" id="PTHR43355:SF2">
    <property type="entry name" value="FLAVIN REDUCTASE (NADPH)"/>
    <property type="match status" value="1"/>
</dbReference>
<dbReference type="InterPro" id="IPR016040">
    <property type="entry name" value="NAD(P)-bd_dom"/>
</dbReference>
<reference evidence="2" key="1">
    <citation type="submission" date="2021-04" db="EMBL/GenBank/DDBJ databases">
        <authorList>
            <person name="Rodrigo-Torres L."/>
            <person name="Arahal R. D."/>
            <person name="Lucena T."/>
        </authorList>
    </citation>
    <scope>NUCLEOTIDE SEQUENCE</scope>
    <source>
        <strain evidence="2">CECT 9275</strain>
    </source>
</reference>
<dbReference type="SUPFAM" id="SSF51735">
    <property type="entry name" value="NAD(P)-binding Rossmann-fold domains"/>
    <property type="match status" value="1"/>
</dbReference>
<proteinExistence type="predicted"/>
<dbReference type="Proteomes" id="UP000680038">
    <property type="component" value="Unassembled WGS sequence"/>
</dbReference>
<dbReference type="Gene3D" id="3.40.50.720">
    <property type="entry name" value="NAD(P)-binding Rossmann-like Domain"/>
    <property type="match status" value="1"/>
</dbReference>
<dbReference type="InterPro" id="IPR051606">
    <property type="entry name" value="Polyketide_Oxido-like"/>
</dbReference>
<name>A0A916NBT9_9BACT</name>